<gene>
    <name evidence="6" type="ORF">GCM10022262_40750</name>
</gene>
<evidence type="ECO:0000256" key="4">
    <source>
        <dbReference type="SAM" id="MobiDB-lite"/>
    </source>
</evidence>
<dbReference type="InterPro" id="IPR044872">
    <property type="entry name" value="CcmK/CsoS1_BMC"/>
</dbReference>
<proteinExistence type="inferred from homology"/>
<dbReference type="Proteomes" id="UP001499841">
    <property type="component" value="Unassembled WGS sequence"/>
</dbReference>
<keyword evidence="7" id="KW-1185">Reference proteome</keyword>
<dbReference type="InterPro" id="IPR000249">
    <property type="entry name" value="BMC_dom"/>
</dbReference>
<dbReference type="Pfam" id="PF00936">
    <property type="entry name" value="BMC"/>
    <property type="match status" value="1"/>
</dbReference>
<evidence type="ECO:0000256" key="3">
    <source>
        <dbReference type="PROSITE-ProRule" id="PRU01278"/>
    </source>
</evidence>
<feature type="compositionally biased region" description="Acidic residues" evidence="4">
    <location>
        <begin position="131"/>
        <end position="141"/>
    </location>
</feature>
<feature type="region of interest" description="Disordered" evidence="4">
    <location>
        <begin position="96"/>
        <end position="170"/>
    </location>
</feature>
<evidence type="ECO:0000256" key="2">
    <source>
        <dbReference type="ARBA" id="ARBA00024446"/>
    </source>
</evidence>
<protein>
    <recommendedName>
        <fullName evidence="5">BMC domain-containing protein</fullName>
    </recommendedName>
</protein>
<dbReference type="Gene3D" id="3.30.70.1710">
    <property type="match status" value="1"/>
</dbReference>
<dbReference type="InterPro" id="IPR050575">
    <property type="entry name" value="BMC_shell"/>
</dbReference>
<dbReference type="PANTHER" id="PTHR33941">
    <property type="entry name" value="PROPANEDIOL UTILIZATION PROTEIN PDUA"/>
    <property type="match status" value="1"/>
</dbReference>
<reference evidence="7" key="1">
    <citation type="journal article" date="2019" name="Int. J. Syst. Evol. Microbiol.">
        <title>The Global Catalogue of Microorganisms (GCM) 10K type strain sequencing project: providing services to taxonomists for standard genome sequencing and annotation.</title>
        <authorList>
            <consortium name="The Broad Institute Genomics Platform"/>
            <consortium name="The Broad Institute Genome Sequencing Center for Infectious Disease"/>
            <person name="Wu L."/>
            <person name="Ma J."/>
        </authorList>
    </citation>
    <scope>NUCLEOTIDE SEQUENCE [LARGE SCALE GENOMIC DNA]</scope>
    <source>
        <strain evidence="7">JCM 17459</strain>
    </source>
</reference>
<dbReference type="RefSeq" id="WP_425554621.1">
    <property type="nucleotide sequence ID" value="NZ_BAABBA010000039.1"/>
</dbReference>
<organism evidence="6 7">
    <name type="scientific">Georgenia daeguensis</name>
    <dbReference type="NCBI Taxonomy" id="908355"/>
    <lineage>
        <taxon>Bacteria</taxon>
        <taxon>Bacillati</taxon>
        <taxon>Actinomycetota</taxon>
        <taxon>Actinomycetes</taxon>
        <taxon>Micrococcales</taxon>
        <taxon>Bogoriellaceae</taxon>
        <taxon>Georgenia</taxon>
    </lineage>
</organism>
<evidence type="ECO:0000259" key="5">
    <source>
        <dbReference type="PROSITE" id="PS51930"/>
    </source>
</evidence>
<dbReference type="InterPro" id="IPR037233">
    <property type="entry name" value="CcmK-like_sf"/>
</dbReference>
<feature type="domain" description="BMC" evidence="5">
    <location>
        <begin position="3"/>
        <end position="88"/>
    </location>
</feature>
<dbReference type="PANTHER" id="PTHR33941:SF11">
    <property type="entry name" value="BACTERIAL MICROCOMPARTMENT SHELL PROTEIN PDUJ"/>
    <property type="match status" value="1"/>
</dbReference>
<evidence type="ECO:0000256" key="1">
    <source>
        <dbReference type="ARBA" id="ARBA00024322"/>
    </source>
</evidence>
<dbReference type="SMART" id="SM00877">
    <property type="entry name" value="BMC"/>
    <property type="match status" value="1"/>
</dbReference>
<evidence type="ECO:0000313" key="6">
    <source>
        <dbReference type="EMBL" id="GAA3512620.1"/>
    </source>
</evidence>
<comment type="caution">
    <text evidence="6">The sequence shown here is derived from an EMBL/GenBank/DDBJ whole genome shotgun (WGS) entry which is preliminary data.</text>
</comment>
<dbReference type="EMBL" id="BAABBA010000039">
    <property type="protein sequence ID" value="GAA3512620.1"/>
    <property type="molecule type" value="Genomic_DNA"/>
</dbReference>
<dbReference type="CDD" id="cd07045">
    <property type="entry name" value="BMC_CcmK_like"/>
    <property type="match status" value="1"/>
</dbReference>
<sequence>MQALGLIEVVGLTAGLEAADVACKTADVELVGYELARGSGYVTIKVLGQVGAVNAAVAAAVSAAGRLNQVVSSLVIPRPASGVGSLVRNAATIGFDPVPVVDTPEEAAPPPEPAAPSETATPAETAPPPDTEVEDAADTPDVETPRRGAARSAAPKAGARPAPTQKGDQA</sequence>
<name>A0ABP6UQ74_9MICO</name>
<keyword evidence="2" id="KW-1283">Bacterial microcompartment</keyword>
<evidence type="ECO:0000313" key="7">
    <source>
        <dbReference type="Proteomes" id="UP001499841"/>
    </source>
</evidence>
<accession>A0ABP6UQ74</accession>
<feature type="compositionally biased region" description="Low complexity" evidence="4">
    <location>
        <begin position="150"/>
        <end position="163"/>
    </location>
</feature>
<feature type="compositionally biased region" description="Low complexity" evidence="4">
    <location>
        <begin position="115"/>
        <end position="124"/>
    </location>
</feature>
<dbReference type="SUPFAM" id="SSF143414">
    <property type="entry name" value="CcmK-like"/>
    <property type="match status" value="1"/>
</dbReference>
<comment type="similarity">
    <text evidence="3">Belongs to the bacterial microcompartments protein family.</text>
</comment>
<comment type="subcellular location">
    <subcellularLocation>
        <location evidence="1">Bacterial microcompartment</location>
    </subcellularLocation>
</comment>
<dbReference type="PROSITE" id="PS51930">
    <property type="entry name" value="BMC_2"/>
    <property type="match status" value="1"/>
</dbReference>